<evidence type="ECO:0000313" key="2">
    <source>
        <dbReference type="Proteomes" id="UP000828390"/>
    </source>
</evidence>
<reference evidence="1" key="1">
    <citation type="journal article" date="2019" name="bioRxiv">
        <title>The Genome of the Zebra Mussel, Dreissena polymorpha: A Resource for Invasive Species Research.</title>
        <authorList>
            <person name="McCartney M.A."/>
            <person name="Auch B."/>
            <person name="Kono T."/>
            <person name="Mallez S."/>
            <person name="Zhang Y."/>
            <person name="Obille A."/>
            <person name="Becker A."/>
            <person name="Abrahante J.E."/>
            <person name="Garbe J."/>
            <person name="Badalamenti J.P."/>
            <person name="Herman A."/>
            <person name="Mangelson H."/>
            <person name="Liachko I."/>
            <person name="Sullivan S."/>
            <person name="Sone E.D."/>
            <person name="Koren S."/>
            <person name="Silverstein K.A.T."/>
            <person name="Beckman K.B."/>
            <person name="Gohl D.M."/>
        </authorList>
    </citation>
    <scope>NUCLEOTIDE SEQUENCE</scope>
    <source>
        <strain evidence="1">Duluth1</strain>
        <tissue evidence="1">Whole animal</tissue>
    </source>
</reference>
<dbReference type="Proteomes" id="UP000828390">
    <property type="component" value="Unassembled WGS sequence"/>
</dbReference>
<keyword evidence="2" id="KW-1185">Reference proteome</keyword>
<sequence length="77" mass="8714">MYQYFCDTEYVVRLKGSKDMTSLSEELDSVTMEISCNNSEGFNNEARLTFSFKEIPVKGETLLVAFVVTALLVFVTL</sequence>
<organism evidence="1 2">
    <name type="scientific">Dreissena polymorpha</name>
    <name type="common">Zebra mussel</name>
    <name type="synonym">Mytilus polymorpha</name>
    <dbReference type="NCBI Taxonomy" id="45954"/>
    <lineage>
        <taxon>Eukaryota</taxon>
        <taxon>Metazoa</taxon>
        <taxon>Spiralia</taxon>
        <taxon>Lophotrochozoa</taxon>
        <taxon>Mollusca</taxon>
        <taxon>Bivalvia</taxon>
        <taxon>Autobranchia</taxon>
        <taxon>Heteroconchia</taxon>
        <taxon>Euheterodonta</taxon>
        <taxon>Imparidentia</taxon>
        <taxon>Neoheterodontei</taxon>
        <taxon>Myida</taxon>
        <taxon>Dreissenoidea</taxon>
        <taxon>Dreissenidae</taxon>
        <taxon>Dreissena</taxon>
    </lineage>
</organism>
<comment type="caution">
    <text evidence="1">The sequence shown here is derived from an EMBL/GenBank/DDBJ whole genome shotgun (WGS) entry which is preliminary data.</text>
</comment>
<reference evidence="1" key="2">
    <citation type="submission" date="2020-11" db="EMBL/GenBank/DDBJ databases">
        <authorList>
            <person name="McCartney M.A."/>
            <person name="Auch B."/>
            <person name="Kono T."/>
            <person name="Mallez S."/>
            <person name="Becker A."/>
            <person name="Gohl D.M."/>
            <person name="Silverstein K.A.T."/>
            <person name="Koren S."/>
            <person name="Bechman K.B."/>
            <person name="Herman A."/>
            <person name="Abrahante J.E."/>
            <person name="Garbe J."/>
        </authorList>
    </citation>
    <scope>NUCLEOTIDE SEQUENCE</scope>
    <source>
        <strain evidence="1">Duluth1</strain>
        <tissue evidence="1">Whole animal</tissue>
    </source>
</reference>
<proteinExistence type="predicted"/>
<name>A0A9D3Z458_DREPO</name>
<evidence type="ECO:0000313" key="1">
    <source>
        <dbReference type="EMBL" id="KAH3709859.1"/>
    </source>
</evidence>
<gene>
    <name evidence="1" type="ORF">DPMN_069324</name>
</gene>
<dbReference type="AlphaFoldDB" id="A0A9D3Z458"/>
<dbReference type="EMBL" id="JAIWYP010000014">
    <property type="protein sequence ID" value="KAH3709859.1"/>
    <property type="molecule type" value="Genomic_DNA"/>
</dbReference>
<protein>
    <submittedName>
        <fullName evidence="1">Uncharacterized protein</fullName>
    </submittedName>
</protein>
<accession>A0A9D3Z458</accession>